<keyword evidence="2" id="KW-1185">Reference proteome</keyword>
<dbReference type="Proteomes" id="UP000789901">
    <property type="component" value="Unassembled WGS sequence"/>
</dbReference>
<evidence type="ECO:0000313" key="1">
    <source>
        <dbReference type="EMBL" id="CAG8727612.1"/>
    </source>
</evidence>
<evidence type="ECO:0000313" key="2">
    <source>
        <dbReference type="Proteomes" id="UP000789901"/>
    </source>
</evidence>
<gene>
    <name evidence="1" type="ORF">GMARGA_LOCUS14077</name>
</gene>
<comment type="caution">
    <text evidence="1">The sequence shown here is derived from an EMBL/GenBank/DDBJ whole genome shotgun (WGS) entry which is preliminary data.</text>
</comment>
<feature type="non-terminal residue" evidence="1">
    <location>
        <position position="1"/>
    </location>
</feature>
<dbReference type="EMBL" id="CAJVQB010009195">
    <property type="protein sequence ID" value="CAG8727612.1"/>
    <property type="molecule type" value="Genomic_DNA"/>
</dbReference>
<organism evidence="1 2">
    <name type="scientific">Gigaspora margarita</name>
    <dbReference type="NCBI Taxonomy" id="4874"/>
    <lineage>
        <taxon>Eukaryota</taxon>
        <taxon>Fungi</taxon>
        <taxon>Fungi incertae sedis</taxon>
        <taxon>Mucoromycota</taxon>
        <taxon>Glomeromycotina</taxon>
        <taxon>Glomeromycetes</taxon>
        <taxon>Diversisporales</taxon>
        <taxon>Gigasporaceae</taxon>
        <taxon>Gigaspora</taxon>
    </lineage>
</organism>
<proteinExistence type="predicted"/>
<sequence>LQIVVNTYQISVIRQFSLICADTMILKNYIVHLLLLLFLNTSQPFDESHGTNSLELNGLTQKVSKTRVFSS</sequence>
<reference evidence="1 2" key="1">
    <citation type="submission" date="2021-06" db="EMBL/GenBank/DDBJ databases">
        <authorList>
            <person name="Kallberg Y."/>
            <person name="Tangrot J."/>
            <person name="Rosling A."/>
        </authorList>
    </citation>
    <scope>NUCLEOTIDE SEQUENCE [LARGE SCALE GENOMIC DNA]</scope>
    <source>
        <strain evidence="1 2">120-4 pot B 10/14</strain>
    </source>
</reference>
<name>A0ABN7V3X4_GIGMA</name>
<protein>
    <submittedName>
        <fullName evidence="1">19124_t:CDS:1</fullName>
    </submittedName>
</protein>
<accession>A0ABN7V3X4</accession>